<comment type="caution">
    <text evidence="1">The sequence shown here is derived from an EMBL/GenBank/DDBJ whole genome shotgun (WGS) entry which is preliminary data.</text>
</comment>
<proteinExistence type="predicted"/>
<protein>
    <submittedName>
        <fullName evidence="1">Uncharacterized protein</fullName>
    </submittedName>
</protein>
<reference evidence="1 2" key="1">
    <citation type="journal article" date="2021" name="Hortic Res">
        <title>High-quality reference genome and annotation aids understanding of berry development for evergreen blueberry (Vaccinium darrowii).</title>
        <authorList>
            <person name="Yu J."/>
            <person name="Hulse-Kemp A.M."/>
            <person name="Babiker E."/>
            <person name="Staton M."/>
        </authorList>
    </citation>
    <scope>NUCLEOTIDE SEQUENCE [LARGE SCALE GENOMIC DNA]</scope>
    <source>
        <strain evidence="2">cv. NJ 8807/NJ 8810</strain>
        <tissue evidence="1">Young leaf</tissue>
    </source>
</reference>
<evidence type="ECO:0000313" key="2">
    <source>
        <dbReference type="Proteomes" id="UP000828048"/>
    </source>
</evidence>
<dbReference type="Proteomes" id="UP000828048">
    <property type="component" value="Chromosome 1"/>
</dbReference>
<evidence type="ECO:0000313" key="1">
    <source>
        <dbReference type="EMBL" id="KAH7843957.1"/>
    </source>
</evidence>
<gene>
    <name evidence="1" type="ORF">Vadar_022866</name>
</gene>
<sequence>MVGLSIVLESHNNNKKYHPQVINKATNVIIKPSPATSTRPSTTTFPAAGFLDRCFLCYQTLLPGRDIYMYKGDRPFCSVECRCRQIFMDEEETSISLYKKDNCSFAAMKSPKHPSPSPSPYSSASAAASRNRKGTRNRANGFVY</sequence>
<accession>A0ACB7XT29</accession>
<keyword evidence="2" id="KW-1185">Reference proteome</keyword>
<organism evidence="1 2">
    <name type="scientific">Vaccinium darrowii</name>
    <dbReference type="NCBI Taxonomy" id="229202"/>
    <lineage>
        <taxon>Eukaryota</taxon>
        <taxon>Viridiplantae</taxon>
        <taxon>Streptophyta</taxon>
        <taxon>Embryophyta</taxon>
        <taxon>Tracheophyta</taxon>
        <taxon>Spermatophyta</taxon>
        <taxon>Magnoliopsida</taxon>
        <taxon>eudicotyledons</taxon>
        <taxon>Gunneridae</taxon>
        <taxon>Pentapetalae</taxon>
        <taxon>asterids</taxon>
        <taxon>Ericales</taxon>
        <taxon>Ericaceae</taxon>
        <taxon>Vaccinioideae</taxon>
        <taxon>Vaccinieae</taxon>
        <taxon>Vaccinium</taxon>
    </lineage>
</organism>
<name>A0ACB7XT29_9ERIC</name>
<dbReference type="EMBL" id="CM037151">
    <property type="protein sequence ID" value="KAH7843957.1"/>
    <property type="molecule type" value="Genomic_DNA"/>
</dbReference>